<dbReference type="InterPro" id="IPR001100">
    <property type="entry name" value="Pyr_nuc-diS_OxRdtase"/>
</dbReference>
<dbReference type="SUPFAM" id="SSF55424">
    <property type="entry name" value="FAD/NAD-linked reductases, dimerisation (C-terminal) domain"/>
    <property type="match status" value="1"/>
</dbReference>
<evidence type="ECO:0000256" key="2">
    <source>
        <dbReference type="ARBA" id="ARBA00022630"/>
    </source>
</evidence>
<evidence type="ECO:0000256" key="1">
    <source>
        <dbReference type="ARBA" id="ARBA00007532"/>
    </source>
</evidence>
<dbReference type="Proteomes" id="UP000198853">
    <property type="component" value="Unassembled WGS sequence"/>
</dbReference>
<feature type="binding site" evidence="4">
    <location>
        <position position="299"/>
    </location>
    <ligand>
        <name>FAD</name>
        <dbReference type="ChEBI" id="CHEBI:57692"/>
    </ligand>
</feature>
<evidence type="ECO:0000256" key="4">
    <source>
        <dbReference type="PIRSR" id="PIRSR000350-3"/>
    </source>
</evidence>
<feature type="disulfide bond" description="Redox-active" evidence="5">
    <location>
        <begin position="41"/>
        <end position="46"/>
    </location>
</feature>
<dbReference type="PRINTS" id="PR00368">
    <property type="entry name" value="FADPNR"/>
</dbReference>
<dbReference type="Gene3D" id="3.30.390.30">
    <property type="match status" value="1"/>
</dbReference>
<evidence type="ECO:0000256" key="5">
    <source>
        <dbReference type="PIRSR" id="PIRSR000350-4"/>
    </source>
</evidence>
<dbReference type="AlphaFoldDB" id="A0A1G8Q493"/>
<evidence type="ECO:0000259" key="6">
    <source>
        <dbReference type="Pfam" id="PF02852"/>
    </source>
</evidence>
<feature type="domain" description="Pyridine nucleotide-disulphide oxidoreductase dimerisation" evidence="6">
    <location>
        <begin position="336"/>
        <end position="437"/>
    </location>
</feature>
<dbReference type="OrthoDB" id="9800167at2"/>
<feature type="binding site" evidence="4">
    <location>
        <position position="194"/>
    </location>
    <ligand>
        <name>NAD(+)</name>
        <dbReference type="ChEBI" id="CHEBI:57540"/>
    </ligand>
</feature>
<dbReference type="PRINTS" id="PR00411">
    <property type="entry name" value="PNDRDTASEI"/>
</dbReference>
<reference evidence="8 9" key="1">
    <citation type="submission" date="2016-10" db="EMBL/GenBank/DDBJ databases">
        <authorList>
            <person name="de Groot N.N."/>
        </authorList>
    </citation>
    <scope>NUCLEOTIDE SEQUENCE [LARGE SCALE GENOMIC DNA]</scope>
    <source>
        <strain evidence="8 9">DSM 21771</strain>
    </source>
</reference>
<dbReference type="GO" id="GO:0016491">
    <property type="term" value="F:oxidoreductase activity"/>
    <property type="evidence" value="ECO:0007669"/>
    <property type="project" value="InterPro"/>
</dbReference>
<evidence type="ECO:0000313" key="9">
    <source>
        <dbReference type="Proteomes" id="UP000198853"/>
    </source>
</evidence>
<dbReference type="SUPFAM" id="SSF51905">
    <property type="entry name" value="FAD/NAD(P)-binding domain"/>
    <property type="match status" value="1"/>
</dbReference>
<feature type="domain" description="FAD/NAD(P)-binding" evidence="7">
    <location>
        <begin position="4"/>
        <end position="303"/>
    </location>
</feature>
<dbReference type="EMBL" id="FNEN01000010">
    <property type="protein sequence ID" value="SDI99584.1"/>
    <property type="molecule type" value="Genomic_DNA"/>
</dbReference>
<dbReference type="InterPro" id="IPR023753">
    <property type="entry name" value="FAD/NAD-binding_dom"/>
</dbReference>
<feature type="binding site" evidence="4">
    <location>
        <position position="258"/>
    </location>
    <ligand>
        <name>NAD(+)</name>
        <dbReference type="ChEBI" id="CHEBI:57540"/>
    </ligand>
</feature>
<keyword evidence="4" id="KW-0520">NAD</keyword>
<keyword evidence="9" id="KW-1185">Reference proteome</keyword>
<dbReference type="Pfam" id="PF07992">
    <property type="entry name" value="Pyr_redox_2"/>
    <property type="match status" value="1"/>
</dbReference>
<dbReference type="GO" id="GO:0000166">
    <property type="term" value="F:nucleotide binding"/>
    <property type="evidence" value="ECO:0007669"/>
    <property type="project" value="UniProtKB-KW"/>
</dbReference>
<gene>
    <name evidence="8" type="ORF">SAMN04488123_110102</name>
</gene>
<dbReference type="InterPro" id="IPR016156">
    <property type="entry name" value="FAD/NAD-linked_Rdtase_dimer_sf"/>
</dbReference>
<proteinExistence type="inferred from homology"/>
<dbReference type="InterPro" id="IPR004099">
    <property type="entry name" value="Pyr_nucl-diS_OxRdtase_dimer"/>
</dbReference>
<evidence type="ECO:0000259" key="7">
    <source>
        <dbReference type="Pfam" id="PF07992"/>
    </source>
</evidence>
<sequence length="446" mass="48231">MAYYDVIVIGSGPTAMATAFPCAEARNSVAVIESHKLGGTCPNSGCDPKKILVQTSEVVEATRRLTGDGIAQRVELEWNRLMQAKRRYTENVPSGVKKSFAEAGIDVYNEEARFLGEKELQVGEYRLEASAIVIATGATPSAIEFSGAEYVTTSEDFLELEELPSSIVFLGGGYVSMGLAHLSARTGADVHVIEHNETVLKAFDQSQVETLIKLSEEEGITFHWNTEVKEVRKGDDHRFDIRTNGTTLHVNMIVHGAGRVPNIEGMELAAGNIETKEAGIAVNDYMQSISNAHVYAAGDVAATAGRPLTPISGEEGSVVADNLVKGNHKHMDYTAMPSVVFTLPKVAKVGMTEDEAYQKGVNVAVHDHDTTSWLTYRIGQERKALAKVLVDNENDKIVGAHLLSHEADEIINLFSLALQWGLTAEQLKAGRFAYPTALGDVGSMLG</sequence>
<feature type="binding site" evidence="4">
    <location>
        <position position="50"/>
    </location>
    <ligand>
        <name>FAD</name>
        <dbReference type="ChEBI" id="CHEBI:57692"/>
    </ligand>
</feature>
<organism evidence="8 9">
    <name type="scientific">Natribacillus halophilus</name>
    <dbReference type="NCBI Taxonomy" id="549003"/>
    <lineage>
        <taxon>Bacteria</taxon>
        <taxon>Bacillati</taxon>
        <taxon>Bacillota</taxon>
        <taxon>Bacilli</taxon>
        <taxon>Bacillales</taxon>
        <taxon>Bacillaceae</taxon>
        <taxon>Natribacillus</taxon>
    </lineage>
</organism>
<accession>A0A1G8Q493</accession>
<evidence type="ECO:0000256" key="3">
    <source>
        <dbReference type="ARBA" id="ARBA00022827"/>
    </source>
</evidence>
<dbReference type="RefSeq" id="WP_090399020.1">
    <property type="nucleotide sequence ID" value="NZ_FNEN01000010.1"/>
</dbReference>
<keyword evidence="2" id="KW-0285">Flavoprotein</keyword>
<comment type="cofactor">
    <cofactor evidence="4">
        <name>FAD</name>
        <dbReference type="ChEBI" id="CHEBI:57692"/>
    </cofactor>
    <text evidence="4">Binds 1 FAD per subunit.</text>
</comment>
<dbReference type="Gene3D" id="3.50.50.60">
    <property type="entry name" value="FAD/NAD(P)-binding domain"/>
    <property type="match status" value="2"/>
</dbReference>
<evidence type="ECO:0000313" key="8">
    <source>
        <dbReference type="EMBL" id="SDI99584.1"/>
    </source>
</evidence>
<dbReference type="PANTHER" id="PTHR43014:SF5">
    <property type="entry name" value="GLUTATHIONE REDUCTASE (NADPH)"/>
    <property type="match status" value="1"/>
</dbReference>
<dbReference type="PIRSF" id="PIRSF000350">
    <property type="entry name" value="Mercury_reductase_MerA"/>
    <property type="match status" value="1"/>
</dbReference>
<name>A0A1G8Q493_9BACI</name>
<dbReference type="InterPro" id="IPR036188">
    <property type="entry name" value="FAD/NAD-bd_sf"/>
</dbReference>
<comment type="similarity">
    <text evidence="1">Belongs to the class-I pyridine nucleotide-disulfide oxidoreductase family.</text>
</comment>
<dbReference type="PANTHER" id="PTHR43014">
    <property type="entry name" value="MERCURIC REDUCTASE"/>
    <property type="match status" value="1"/>
</dbReference>
<dbReference type="Pfam" id="PF02852">
    <property type="entry name" value="Pyr_redox_dim"/>
    <property type="match status" value="1"/>
</dbReference>
<keyword evidence="3 4" id="KW-0274">FAD</keyword>
<keyword evidence="4" id="KW-0547">Nucleotide-binding</keyword>
<protein>
    <submittedName>
        <fullName evidence="8">Glutathione reductase (NADPH)</fullName>
    </submittedName>
</protein>